<feature type="region of interest" description="Disordered" evidence="1">
    <location>
        <begin position="704"/>
        <end position="730"/>
    </location>
</feature>
<dbReference type="VEuPathDB" id="MicrosporidiaDB:VCUG_01798"/>
<dbReference type="HOGENOM" id="CLU_012976_0_0_1"/>
<dbReference type="EMBL" id="GL877435">
    <property type="protein sequence ID" value="ELA46712.1"/>
    <property type="molecule type" value="Genomic_DNA"/>
</dbReference>
<organism evidence="2 3">
    <name type="scientific">Vavraia culicis (isolate floridensis)</name>
    <name type="common">Microsporidian parasite</name>
    <dbReference type="NCBI Taxonomy" id="948595"/>
    <lineage>
        <taxon>Eukaryota</taxon>
        <taxon>Fungi</taxon>
        <taxon>Fungi incertae sedis</taxon>
        <taxon>Microsporidia</taxon>
        <taxon>Pleistophoridae</taxon>
        <taxon>Vavraia</taxon>
    </lineage>
</organism>
<dbReference type="GeneID" id="19879669"/>
<evidence type="ECO:0000313" key="3">
    <source>
        <dbReference type="Proteomes" id="UP000011081"/>
    </source>
</evidence>
<reference evidence="3" key="1">
    <citation type="submission" date="2011-03" db="EMBL/GenBank/DDBJ databases">
        <title>The genome sequence of Vavraia culicis strain floridensis.</title>
        <authorList>
            <consortium name="The Broad Institute Genome Sequencing Platform"/>
            <person name="Cuomo C."/>
            <person name="Becnel J."/>
            <person name="Sanscrainte N."/>
            <person name="Young S.K."/>
            <person name="Zeng Q."/>
            <person name="Gargeya S."/>
            <person name="Fitzgerald M."/>
            <person name="Haas B."/>
            <person name="Abouelleil A."/>
            <person name="Alvarado L."/>
            <person name="Arachchi H.M."/>
            <person name="Berlin A."/>
            <person name="Chapman S.B."/>
            <person name="Gearin G."/>
            <person name="Goldberg J."/>
            <person name="Griggs A."/>
            <person name="Gujja S."/>
            <person name="Hansen M."/>
            <person name="Heiman D."/>
            <person name="Howarth C."/>
            <person name="Larimer J."/>
            <person name="Lui A."/>
            <person name="MacDonald P.J.P."/>
            <person name="McCowen C."/>
            <person name="Montmayeur A."/>
            <person name="Murphy C."/>
            <person name="Neiman D."/>
            <person name="Pearson M."/>
            <person name="Priest M."/>
            <person name="Roberts A."/>
            <person name="Saif S."/>
            <person name="Shea T."/>
            <person name="Sisk P."/>
            <person name="Stolte C."/>
            <person name="Sykes S."/>
            <person name="Wortman J."/>
            <person name="Nusbaum C."/>
            <person name="Birren B."/>
        </authorList>
    </citation>
    <scope>NUCLEOTIDE SEQUENCE [LARGE SCALE GENOMIC DNA]</scope>
    <source>
        <strain evidence="3">floridensis</strain>
    </source>
</reference>
<dbReference type="RefSeq" id="XP_008074812.1">
    <property type="nucleotide sequence ID" value="XM_008076621.1"/>
</dbReference>
<proteinExistence type="predicted"/>
<name>L2GTL3_VAVCU</name>
<dbReference type="OMA" id="EHERNDY"/>
<dbReference type="OrthoDB" id="10484729at2759"/>
<gene>
    <name evidence="2" type="ORF">VCUG_01798</name>
</gene>
<dbReference type="InParanoid" id="L2GTL3"/>
<evidence type="ECO:0000256" key="1">
    <source>
        <dbReference type="SAM" id="MobiDB-lite"/>
    </source>
</evidence>
<accession>L2GTL3</accession>
<protein>
    <submittedName>
        <fullName evidence="2">Uncharacterized protein</fullName>
    </submittedName>
</protein>
<dbReference type="Proteomes" id="UP000011081">
    <property type="component" value="Unassembled WGS sequence"/>
</dbReference>
<evidence type="ECO:0000313" key="2">
    <source>
        <dbReference type="EMBL" id="ELA46712.1"/>
    </source>
</evidence>
<sequence length="943" mass="106852">MFCDLHKYAELTIRYLLLFTAEINDQCCKHMVVDFLEDTGMACFLSGCRTGQVLHPLPTNTGQSMSESQSCIQRNSINYTLADRTRSNFGVICGSSRPDHKNYIDIVQGGRDMMLEIINVPLPESLFHKIMYSSEKNIPEFTFDDMCLIAMHLFPLQDKAGIIVYGMCAHLQKNLDLVWRLKMCGDRASKNNRSDKLQRLAEVVFDASGSTNSFRQLVNSNIAFAIKDGLNETAETIAKDNLSGHLCYSVGLNELSIGFLVKNLIMTCSYLMNNEYILVEKFFGRANGFSLDVQVTAIGMSLEKTFISNEMLTYQLIFLSQCGFLSSKNIANVTLVFNRVMSWFYPPHFFYMENLSGVICDSCAIGFINSMPEHVRNVKAVLVNQSMEMIDFFFRGLLYLKYANYAFSIDFVFPCHTRTVKILDSAIKKGANLSFNEECEHILVSNTTGSIYLSSITGLNEVVFKEHHEALFELCTSKGLLTIRHAYVEGAVCFCTKASKITLDHVQLFPDSEMLFFNENEHISISECEGLMDLTPYIGTGLHLLKHMKIRVIPIRNTSLNHTELCNINIYTSIELGSKNRSVTLRNIITEGRAQVVISGACNEIEIHTCSCSIDVRKVKSFHRIMICFAENESGTVDFVGEVVVYKLDVRNVYRNLHKIALLLTRFKKIKQLQFKSEYGVEYCEKSKRSTYVAELFAPRKKAAGGNTAASPGRSRTKRRGAQSSVSAKSNTAANKELGVMLSATATNSIKRLDLTFDVITRHCYRHFNKLLNLEILKVVVQNISGEFFDSLPRTIKMLDISETLRHDKNRLPCCQVRHSYPNSMLNMLGVLVIDEIFLPYISRISHLMPALRILKICFTDELLPGFPVPFGKKLQVRSLIVEITEKLTCYPNIAVLEIYCSSLSRYIDFESLRTFVFISSDECMQICPSSRKILSREQRSTH</sequence>
<keyword evidence="3" id="KW-1185">Reference proteome</keyword>
<dbReference type="AlphaFoldDB" id="L2GTL3"/>